<dbReference type="OrthoDB" id="9761704at2"/>
<dbReference type="Gene3D" id="1.10.4080.10">
    <property type="entry name" value="ADP-ribosylation/Crystallin J1"/>
    <property type="match status" value="1"/>
</dbReference>
<dbReference type="EMBL" id="FOMT01000001">
    <property type="protein sequence ID" value="SFD66028.1"/>
    <property type="molecule type" value="Genomic_DNA"/>
</dbReference>
<dbReference type="AlphaFoldDB" id="A0A1I1U8X8"/>
<accession>A0A1I1U8X8</accession>
<proteinExistence type="predicted"/>
<keyword evidence="2" id="KW-1185">Reference proteome</keyword>
<dbReference type="RefSeq" id="WP_091181394.1">
    <property type="nucleotide sequence ID" value="NZ_FOMT01000001.1"/>
</dbReference>
<dbReference type="Pfam" id="PF03747">
    <property type="entry name" value="ADP_ribosyl_GH"/>
    <property type="match status" value="1"/>
</dbReference>
<dbReference type="Proteomes" id="UP000198855">
    <property type="component" value="Unassembled WGS sequence"/>
</dbReference>
<protein>
    <submittedName>
        <fullName evidence="1">ADP-ribosylglycohydrolase</fullName>
    </submittedName>
</protein>
<dbReference type="GO" id="GO:0016787">
    <property type="term" value="F:hydrolase activity"/>
    <property type="evidence" value="ECO:0007669"/>
    <property type="project" value="UniProtKB-KW"/>
</dbReference>
<evidence type="ECO:0000313" key="1">
    <source>
        <dbReference type="EMBL" id="SFD66028.1"/>
    </source>
</evidence>
<keyword evidence="1" id="KW-0378">Hydrolase</keyword>
<dbReference type="InterPro" id="IPR036705">
    <property type="entry name" value="Ribosyl_crysJ1_sf"/>
</dbReference>
<dbReference type="InterPro" id="IPR005502">
    <property type="entry name" value="Ribosyl_crysJ1"/>
</dbReference>
<organism evidence="1 2">
    <name type="scientific">Paenibacillus catalpae</name>
    <dbReference type="NCBI Taxonomy" id="1045775"/>
    <lineage>
        <taxon>Bacteria</taxon>
        <taxon>Bacillati</taxon>
        <taxon>Bacillota</taxon>
        <taxon>Bacilli</taxon>
        <taxon>Bacillales</taxon>
        <taxon>Paenibacillaceae</taxon>
        <taxon>Paenibacillus</taxon>
    </lineage>
</organism>
<dbReference type="SUPFAM" id="SSF101478">
    <property type="entry name" value="ADP-ribosylglycohydrolase"/>
    <property type="match status" value="1"/>
</dbReference>
<sequence>MSRSVLNEDEFYKKVYGGWMGKNIGGTLGGPVEGEMEVLKLDFYPELKNLPLANDDLDLQLVALHALERHGARMTAKELGQEWLEHVFFPYDEYGYALTNLRRGLIPPVSGSFNNPFVDCMGSPIRSELWAMVAPCAPNIAAHYAYQDAILDHAGGEGVYGEMFFAAIESAAFAESDRDTLIQIGLSYIPANCRTALAVKDLISWHKEGKDWLEARALVLEHHGSDNFTDAPQNIAFTILGWLYGEDFGDAILKAVNCGYDTDCTAATLGASAAIHFRIKRRLHHLQLMP</sequence>
<reference evidence="2" key="1">
    <citation type="submission" date="2016-10" db="EMBL/GenBank/DDBJ databases">
        <authorList>
            <person name="Varghese N."/>
            <person name="Submissions S."/>
        </authorList>
    </citation>
    <scope>NUCLEOTIDE SEQUENCE [LARGE SCALE GENOMIC DNA]</scope>
    <source>
        <strain evidence="2">CGMCC 1.10784</strain>
    </source>
</reference>
<evidence type="ECO:0000313" key="2">
    <source>
        <dbReference type="Proteomes" id="UP000198855"/>
    </source>
</evidence>
<name>A0A1I1U8X8_9BACL</name>
<gene>
    <name evidence="1" type="ORF">SAMN05216378_0877</name>
</gene>
<dbReference type="STRING" id="1045775.SAMN05216378_0877"/>